<feature type="transmembrane region" description="Helical" evidence="2">
    <location>
        <begin position="200"/>
        <end position="233"/>
    </location>
</feature>
<name>A0AAU7CI40_9BACT</name>
<feature type="transmembrane region" description="Helical" evidence="2">
    <location>
        <begin position="606"/>
        <end position="629"/>
    </location>
</feature>
<feature type="transmembrane region" description="Helical" evidence="2">
    <location>
        <begin position="140"/>
        <end position="159"/>
    </location>
</feature>
<feature type="transmembrane region" description="Helical" evidence="2">
    <location>
        <begin position="80"/>
        <end position="100"/>
    </location>
</feature>
<keyword evidence="2" id="KW-0812">Transmembrane</keyword>
<reference evidence="3" key="1">
    <citation type="submission" date="2024-05" db="EMBL/GenBank/DDBJ databases">
        <title>Planctomycetes of the genus Singulisphaera possess chitinolytic capabilities.</title>
        <authorList>
            <person name="Ivanova A."/>
        </authorList>
    </citation>
    <scope>NUCLEOTIDE SEQUENCE</scope>
    <source>
        <strain evidence="3">Ch08T</strain>
    </source>
</reference>
<feature type="transmembrane region" description="Helical" evidence="2">
    <location>
        <begin position="666"/>
        <end position="685"/>
    </location>
</feature>
<accession>A0AAU7CI40</accession>
<evidence type="ECO:0000256" key="2">
    <source>
        <dbReference type="SAM" id="Phobius"/>
    </source>
</evidence>
<dbReference type="AlphaFoldDB" id="A0AAU7CI40"/>
<feature type="transmembrane region" description="Helical" evidence="2">
    <location>
        <begin position="636"/>
        <end position="654"/>
    </location>
</feature>
<dbReference type="PANTHER" id="PTHR43317:SF11">
    <property type="entry name" value="POLYAMINE AMINOPROPYLTRANSFERASE 2"/>
    <property type="match status" value="1"/>
</dbReference>
<feature type="transmembrane region" description="Helical" evidence="2">
    <location>
        <begin position="51"/>
        <end position="73"/>
    </location>
</feature>
<dbReference type="EMBL" id="CP155447">
    <property type="protein sequence ID" value="XBH04321.1"/>
    <property type="molecule type" value="Genomic_DNA"/>
</dbReference>
<dbReference type="SUPFAM" id="SSF53335">
    <property type="entry name" value="S-adenosyl-L-methionine-dependent methyltransferases"/>
    <property type="match status" value="1"/>
</dbReference>
<evidence type="ECO:0008006" key="4">
    <source>
        <dbReference type="Google" id="ProtNLM"/>
    </source>
</evidence>
<dbReference type="InterPro" id="IPR029063">
    <property type="entry name" value="SAM-dependent_MTases_sf"/>
</dbReference>
<feature type="transmembrane region" description="Helical" evidence="2">
    <location>
        <begin position="581"/>
        <end position="600"/>
    </location>
</feature>
<sequence>MEAPLDPVSAETVSISADQRSRPYLRLFLISFVLLFAELACIRWFGSTVILLTYFTNIVLMACVLGMSVGCLAASRGRNWINAVLPLGLVAIGLACWTLQAYERGEMSIAAGDQSAPQEIFFGAESVQQAPLGRTYPIEVVAGLFYALIALMFVGLGQVMGRAFNAIPNRVAAYTTNVFGSLVGIAAFALAAALQTPPRVWFALALVPLLGFVTRFRPIQVVALVAILFLVGWLPPARNGAARQVTWSPYYKVVFQPSTAVIETNNIGHQQMASIGNSGAAYLLPHLLNRDAGGRPFEDVLIIGAGSGNDVQAALSQHAKHVDAVEIDPVMASIGRANHPNRPYDDPRVSLHLDDGRSYVRKTSKKYDLIVYALVDSLVLHSGYSSLRLENFLFTEQAYRDIQARLKPGGVFVMYNYFRQGWVVGRLVKMVEKAFHMPPIVISLPYRAKITPDQNQAGATTMLIVGKTEAATAAIREKLAESGAFWIHVSPAKNAALNGYGAKAPEVEGTMKEHWWKIAPSVVETRGIGPLPSDDWPFLYLRSSMIPGLNLWGIVIVAVLSLAILARFAPPATTRPNGRMFFLGAGFMLLETKGVVHLALLFGSTWIVNSIVFFAILVMVLLSNLFVVLVRPRRICWYYGLLIASLVIGAFLPMDSFLALPGASKVILSCAVTFVPIFFAGVIFATEFRDSRHPDVDFGSNIGGVILGGLSENLSLVVGFKHLLLLAAVYYLLSAAFKRRAEPPAS</sequence>
<protein>
    <recommendedName>
        <fullName evidence="4">PABS domain-containing protein</fullName>
    </recommendedName>
</protein>
<dbReference type="GO" id="GO:0006596">
    <property type="term" value="P:polyamine biosynthetic process"/>
    <property type="evidence" value="ECO:0007669"/>
    <property type="project" value="UniProtKB-KW"/>
</dbReference>
<dbReference type="Pfam" id="PF01564">
    <property type="entry name" value="Spermine_synth"/>
    <property type="match status" value="1"/>
</dbReference>
<keyword evidence="2" id="KW-1133">Transmembrane helix</keyword>
<keyword evidence="1" id="KW-0620">Polyamine biosynthesis</keyword>
<evidence type="ECO:0000256" key="1">
    <source>
        <dbReference type="ARBA" id="ARBA00023115"/>
    </source>
</evidence>
<evidence type="ECO:0000313" key="3">
    <source>
        <dbReference type="EMBL" id="XBH04321.1"/>
    </source>
</evidence>
<feature type="transmembrane region" description="Helical" evidence="2">
    <location>
        <begin position="714"/>
        <end position="733"/>
    </location>
</feature>
<dbReference type="RefSeq" id="WP_406697073.1">
    <property type="nucleotide sequence ID" value="NZ_CP155447.1"/>
</dbReference>
<dbReference type="PANTHER" id="PTHR43317">
    <property type="entry name" value="THERMOSPERMINE SYNTHASE ACAULIS5"/>
    <property type="match status" value="1"/>
</dbReference>
<feature type="transmembrane region" description="Helical" evidence="2">
    <location>
        <begin position="24"/>
        <end position="45"/>
    </location>
</feature>
<keyword evidence="2" id="KW-0472">Membrane</keyword>
<proteinExistence type="predicted"/>
<feature type="transmembrane region" description="Helical" evidence="2">
    <location>
        <begin position="549"/>
        <end position="569"/>
    </location>
</feature>
<feature type="transmembrane region" description="Helical" evidence="2">
    <location>
        <begin position="171"/>
        <end position="194"/>
    </location>
</feature>
<dbReference type="CDD" id="cd02440">
    <property type="entry name" value="AdoMet_MTases"/>
    <property type="match status" value="1"/>
</dbReference>
<gene>
    <name evidence="3" type="ORF">V5E97_39420</name>
</gene>
<organism evidence="3">
    <name type="scientific">Singulisphaera sp. Ch08</name>
    <dbReference type="NCBI Taxonomy" id="3120278"/>
    <lineage>
        <taxon>Bacteria</taxon>
        <taxon>Pseudomonadati</taxon>
        <taxon>Planctomycetota</taxon>
        <taxon>Planctomycetia</taxon>
        <taxon>Isosphaerales</taxon>
        <taxon>Isosphaeraceae</taxon>
        <taxon>Singulisphaera</taxon>
    </lineage>
</organism>
<dbReference type="Gene3D" id="3.40.50.150">
    <property type="entry name" value="Vaccinia Virus protein VP39"/>
    <property type="match status" value="1"/>
</dbReference>